<evidence type="ECO:0000313" key="2">
    <source>
        <dbReference type="Proteomes" id="UP000652307"/>
    </source>
</evidence>
<reference evidence="1" key="1">
    <citation type="submission" date="2020-10" db="EMBL/GenBank/DDBJ databases">
        <title>Fervidococcus fontis strain 3639Fd - the first crenarchaeon capable of growth on lipids.</title>
        <authorList>
            <person name="Kochetkova T.V."/>
            <person name="Elcheninov A.G."/>
            <person name="Toschakov S.V."/>
            <person name="Kublanov I.V."/>
        </authorList>
    </citation>
    <scope>NUCLEOTIDE SEQUENCE</scope>
    <source>
        <strain evidence="1">3639Fd</strain>
    </source>
</reference>
<organism evidence="1 2">
    <name type="scientific">Fervidicoccus fontis</name>
    <dbReference type="NCBI Taxonomy" id="683846"/>
    <lineage>
        <taxon>Archaea</taxon>
        <taxon>Thermoproteota</taxon>
        <taxon>Thermoprotei</taxon>
        <taxon>Fervidicoccales</taxon>
        <taxon>Fervidicoccaceae</taxon>
        <taxon>Fervidicoccus</taxon>
    </lineage>
</organism>
<evidence type="ECO:0000313" key="1">
    <source>
        <dbReference type="EMBL" id="MBE9390743.1"/>
    </source>
</evidence>
<protein>
    <submittedName>
        <fullName evidence="1">Uncharacterized protein</fullName>
    </submittedName>
</protein>
<name>A0A843A7H3_9CREN</name>
<gene>
    <name evidence="1" type="ORF">IOK49_01405</name>
</gene>
<dbReference type="AlphaFoldDB" id="A0A843A7H3"/>
<sequence>MIEQEEKTVVGSVYDRVKMLLLNYGSKAEEVMLAALKRAEELDANGNGFRFGDFDFKGLKEKLTEMEVKYNPNILLRIMERDYLIIETTYKSGNQHWWNFTDRKAVESILLSSGKSSREKSGEDLKYISIKAMYASLEPGKLLEALESISRKRRLDDIDKRLFKKIVFEEMKNIVSLIESMKEMESRFEGELKVLYRIVDLIDSLSNKLIKE</sequence>
<proteinExistence type="predicted"/>
<dbReference type="RefSeq" id="WP_148683793.1">
    <property type="nucleotide sequence ID" value="NZ_JADEZV010000001.1"/>
</dbReference>
<dbReference type="EMBL" id="JADEZV010000001">
    <property type="protein sequence ID" value="MBE9390743.1"/>
    <property type="molecule type" value="Genomic_DNA"/>
</dbReference>
<dbReference type="Proteomes" id="UP000652307">
    <property type="component" value="Unassembled WGS sequence"/>
</dbReference>
<accession>A0A843A7H3</accession>
<comment type="caution">
    <text evidence="1">The sequence shown here is derived from an EMBL/GenBank/DDBJ whole genome shotgun (WGS) entry which is preliminary data.</text>
</comment>
<dbReference type="GeneID" id="12450493"/>